<evidence type="ECO:0000256" key="2">
    <source>
        <dbReference type="ARBA" id="ARBA00022723"/>
    </source>
</evidence>
<evidence type="ECO:0000259" key="4">
    <source>
        <dbReference type="Pfam" id="PF01814"/>
    </source>
</evidence>
<dbReference type="InterPro" id="IPR012312">
    <property type="entry name" value="Hemerythrin-like"/>
</dbReference>
<feature type="domain" description="Hemerythrin-like" evidence="4">
    <location>
        <begin position="15"/>
        <end position="131"/>
    </location>
</feature>
<dbReference type="GO" id="GO:0046872">
    <property type="term" value="F:metal ion binding"/>
    <property type="evidence" value="ECO:0007669"/>
    <property type="project" value="UniProtKB-KW"/>
</dbReference>
<sequence length="138" mass="15015">MSIAWDETLAVGDPVIDADHRRMIALIAELEAAAKDGVDCSGVAATLRDLSELCREHFAREEALQRAIGFPEAESHRTAHDMLLKRLDAVLTHYASGCDEVRAGIVRTLGDSLATWLVKHIVDSDMEFKPYVAAGQGA</sequence>
<dbReference type="SUPFAM" id="SSF47188">
    <property type="entry name" value="Hemerythrin-like"/>
    <property type="match status" value="1"/>
</dbReference>
<dbReference type="NCBIfam" id="NF033749">
    <property type="entry name" value="bact_hemeryth"/>
    <property type="match status" value="1"/>
</dbReference>
<dbReference type="NCBIfam" id="TIGR02481">
    <property type="entry name" value="hemeryth_dom"/>
    <property type="match status" value="1"/>
</dbReference>
<keyword evidence="2" id="KW-0479">Metal-binding</keyword>
<dbReference type="Pfam" id="PF01814">
    <property type="entry name" value="Hemerythrin"/>
    <property type="match status" value="1"/>
</dbReference>
<evidence type="ECO:0000313" key="6">
    <source>
        <dbReference type="Proteomes" id="UP000011744"/>
    </source>
</evidence>
<dbReference type="InterPro" id="IPR050669">
    <property type="entry name" value="Hemerythrin"/>
</dbReference>
<reference evidence="5 6" key="1">
    <citation type="journal article" date="2014" name="Genome Announc.">
        <title>Draft Genome Sequence of Magnetospirillum sp. Strain SO-1, a Freshwater Magnetotactic Bacterium Isolated from the Ol'khovka River, Russia.</title>
        <authorList>
            <person name="Grouzdev D.S."/>
            <person name="Dziuba M.V."/>
            <person name="Sukhacheva M.S."/>
            <person name="Mardanov A.V."/>
            <person name="Beletskiy A.V."/>
            <person name="Kuznetsov B.B."/>
            <person name="Skryabin K.G."/>
        </authorList>
    </citation>
    <scope>NUCLEOTIDE SEQUENCE [LARGE SCALE GENOMIC DNA]</scope>
    <source>
        <strain evidence="5 6">SO-1</strain>
    </source>
</reference>
<dbReference type="InterPro" id="IPR012827">
    <property type="entry name" value="Hemerythrin_metal-bd"/>
</dbReference>
<dbReference type="eggNOG" id="COG2703">
    <property type="taxonomic scope" value="Bacteria"/>
</dbReference>
<dbReference type="InterPro" id="IPR035938">
    <property type="entry name" value="Hemerythrin-like_sf"/>
</dbReference>
<evidence type="ECO:0000256" key="3">
    <source>
        <dbReference type="ARBA" id="ARBA00023004"/>
    </source>
</evidence>
<protein>
    <submittedName>
        <fullName evidence="5">Hemerythrin-like protein</fullName>
    </submittedName>
</protein>
<dbReference type="EMBL" id="AONQ01000113">
    <property type="protein sequence ID" value="EME67721.1"/>
    <property type="molecule type" value="Genomic_DNA"/>
</dbReference>
<dbReference type="AlphaFoldDB" id="M2Y3R3"/>
<evidence type="ECO:0000313" key="5">
    <source>
        <dbReference type="EMBL" id="EME67721.1"/>
    </source>
</evidence>
<dbReference type="PANTHER" id="PTHR37164:SF1">
    <property type="entry name" value="BACTERIOHEMERYTHRIN"/>
    <property type="match status" value="1"/>
</dbReference>
<comment type="caution">
    <text evidence="5">The sequence shown here is derived from an EMBL/GenBank/DDBJ whole genome shotgun (WGS) entry which is preliminary data.</text>
</comment>
<dbReference type="Gene3D" id="1.20.120.50">
    <property type="entry name" value="Hemerythrin-like"/>
    <property type="match status" value="1"/>
</dbReference>
<organism evidence="5 6">
    <name type="scientific">Paramagnetospirillum caucaseum</name>
    <dbReference type="NCBI Taxonomy" id="1244869"/>
    <lineage>
        <taxon>Bacteria</taxon>
        <taxon>Pseudomonadati</taxon>
        <taxon>Pseudomonadota</taxon>
        <taxon>Alphaproteobacteria</taxon>
        <taxon>Rhodospirillales</taxon>
        <taxon>Magnetospirillaceae</taxon>
        <taxon>Paramagnetospirillum</taxon>
    </lineage>
</organism>
<dbReference type="STRING" id="1244869.H261_22148"/>
<proteinExistence type="inferred from homology"/>
<evidence type="ECO:0000256" key="1">
    <source>
        <dbReference type="ARBA" id="ARBA00010587"/>
    </source>
</evidence>
<comment type="similarity">
    <text evidence="1">Belongs to the hemerythrin family.</text>
</comment>
<gene>
    <name evidence="5" type="ORF">H261_22148</name>
</gene>
<dbReference type="PANTHER" id="PTHR37164">
    <property type="entry name" value="BACTERIOHEMERYTHRIN"/>
    <property type="match status" value="1"/>
</dbReference>
<keyword evidence="6" id="KW-1185">Reference proteome</keyword>
<dbReference type="PATRIC" id="fig|1244869.3.peg.4350"/>
<name>M2Y3R3_9PROT</name>
<dbReference type="Proteomes" id="UP000011744">
    <property type="component" value="Unassembled WGS sequence"/>
</dbReference>
<dbReference type="RefSeq" id="WP_008622075.1">
    <property type="nucleotide sequence ID" value="NZ_AONQ01000113.1"/>
</dbReference>
<dbReference type="OrthoDB" id="7305302at2"/>
<dbReference type="CDD" id="cd12107">
    <property type="entry name" value="Hemerythrin"/>
    <property type="match status" value="1"/>
</dbReference>
<accession>M2Y3R3</accession>
<keyword evidence="3" id="KW-0408">Iron</keyword>